<feature type="region of interest" description="Disordered" evidence="2">
    <location>
        <begin position="249"/>
        <end position="274"/>
    </location>
</feature>
<dbReference type="Gene3D" id="3.10.20.90">
    <property type="entry name" value="Phosphatidylinositol 3-kinase Catalytic Subunit, Chain A, domain 1"/>
    <property type="match status" value="2"/>
</dbReference>
<feature type="region of interest" description="Disordered" evidence="2">
    <location>
        <begin position="92"/>
        <end position="191"/>
    </location>
</feature>
<evidence type="ECO:0000313" key="4">
    <source>
        <dbReference type="EMBL" id="ELR19260.1"/>
    </source>
</evidence>
<evidence type="ECO:0000259" key="3">
    <source>
        <dbReference type="PROSITE" id="PS50003"/>
    </source>
</evidence>
<feature type="compositionally biased region" description="Low complexity" evidence="2">
    <location>
        <begin position="552"/>
        <end position="565"/>
    </location>
</feature>
<dbReference type="KEGG" id="acan:ACA1_264320"/>
<dbReference type="Proteomes" id="UP000011083">
    <property type="component" value="Unassembled WGS sequence"/>
</dbReference>
<dbReference type="InterPro" id="IPR001849">
    <property type="entry name" value="PH_domain"/>
</dbReference>
<dbReference type="Gene3D" id="2.30.29.30">
    <property type="entry name" value="Pleckstrin-homology domain (PH domain)/Phosphotyrosine-binding domain (PTB)"/>
    <property type="match status" value="2"/>
</dbReference>
<evidence type="ECO:0000256" key="2">
    <source>
        <dbReference type="SAM" id="MobiDB-lite"/>
    </source>
</evidence>
<feature type="region of interest" description="Disordered" evidence="2">
    <location>
        <begin position="402"/>
        <end position="566"/>
    </location>
</feature>
<feature type="compositionally biased region" description="Acidic residues" evidence="2">
    <location>
        <begin position="423"/>
        <end position="433"/>
    </location>
</feature>
<feature type="compositionally biased region" description="Basic and acidic residues" evidence="2">
    <location>
        <begin position="618"/>
        <end position="633"/>
    </location>
</feature>
<feature type="compositionally biased region" description="Basic and acidic residues" evidence="2">
    <location>
        <begin position="471"/>
        <end position="484"/>
    </location>
</feature>
<feature type="compositionally biased region" description="Acidic residues" evidence="2">
    <location>
        <begin position="440"/>
        <end position="449"/>
    </location>
</feature>
<keyword evidence="1" id="KW-0175">Coiled coil</keyword>
<dbReference type="InterPro" id="IPR011993">
    <property type="entry name" value="PH-like_dom_sf"/>
</dbReference>
<feature type="region of interest" description="Disordered" evidence="2">
    <location>
        <begin position="578"/>
        <end position="659"/>
    </location>
</feature>
<feature type="region of interest" description="Disordered" evidence="2">
    <location>
        <begin position="284"/>
        <end position="303"/>
    </location>
</feature>
<feature type="coiled-coil region" evidence="1">
    <location>
        <begin position="337"/>
        <end position="399"/>
    </location>
</feature>
<dbReference type="PANTHER" id="PTHR14336">
    <property type="entry name" value="TANDEM PH DOMAIN CONTAINING PROTEIN"/>
    <property type="match status" value="1"/>
</dbReference>
<feature type="domain" description="PH" evidence="3">
    <location>
        <begin position="28"/>
        <end position="225"/>
    </location>
</feature>
<keyword evidence="5" id="KW-1185">Reference proteome</keyword>
<dbReference type="VEuPathDB" id="AmoebaDB:ACA1_264320"/>
<reference evidence="4 5" key="1">
    <citation type="journal article" date="2013" name="Genome Biol.">
        <title>Genome of Acanthamoeba castellanii highlights extensive lateral gene transfer and early evolution of tyrosine kinase signaling.</title>
        <authorList>
            <person name="Clarke M."/>
            <person name="Lohan A.J."/>
            <person name="Liu B."/>
            <person name="Lagkouvardos I."/>
            <person name="Roy S."/>
            <person name="Zafar N."/>
            <person name="Bertelli C."/>
            <person name="Schilde C."/>
            <person name="Kianianmomeni A."/>
            <person name="Burglin T.R."/>
            <person name="Frech C."/>
            <person name="Turcotte B."/>
            <person name="Kopec K.O."/>
            <person name="Synnott J.M."/>
            <person name="Choo C."/>
            <person name="Paponov I."/>
            <person name="Finkler A."/>
            <person name="Soon Heng Tan C."/>
            <person name="Hutchins A.P."/>
            <person name="Weinmeier T."/>
            <person name="Rattei T."/>
            <person name="Chu J.S."/>
            <person name="Gimenez G."/>
            <person name="Irimia M."/>
            <person name="Rigden D.J."/>
            <person name="Fitzpatrick D.A."/>
            <person name="Lorenzo-Morales J."/>
            <person name="Bateman A."/>
            <person name="Chiu C.H."/>
            <person name="Tang P."/>
            <person name="Hegemann P."/>
            <person name="Fromm H."/>
            <person name="Raoult D."/>
            <person name="Greub G."/>
            <person name="Miranda-Saavedra D."/>
            <person name="Chen N."/>
            <person name="Nash P."/>
            <person name="Ginger M.L."/>
            <person name="Horn M."/>
            <person name="Schaap P."/>
            <person name="Caler L."/>
            <person name="Loftus B."/>
        </authorList>
    </citation>
    <scope>NUCLEOTIDE SEQUENCE [LARGE SCALE GENOMIC DNA]</scope>
    <source>
        <strain evidence="4 5">Neff</strain>
    </source>
</reference>
<gene>
    <name evidence="4" type="ORF">ACA1_264320</name>
</gene>
<organism evidence="4 5">
    <name type="scientific">Acanthamoeba castellanii (strain ATCC 30010 / Neff)</name>
    <dbReference type="NCBI Taxonomy" id="1257118"/>
    <lineage>
        <taxon>Eukaryota</taxon>
        <taxon>Amoebozoa</taxon>
        <taxon>Discosea</taxon>
        <taxon>Longamoebia</taxon>
        <taxon>Centramoebida</taxon>
        <taxon>Acanthamoebidae</taxon>
        <taxon>Acanthamoeba</taxon>
    </lineage>
</organism>
<feature type="compositionally biased region" description="Basic residues" evidence="2">
    <location>
        <begin position="284"/>
        <end position="296"/>
    </location>
</feature>
<dbReference type="InterPro" id="IPR051707">
    <property type="entry name" value="PI-Interact_SigTrans_Reg"/>
</dbReference>
<feature type="compositionally biased region" description="Acidic residues" evidence="2">
    <location>
        <begin position="485"/>
        <end position="504"/>
    </location>
</feature>
<dbReference type="GeneID" id="14920035"/>
<proteinExistence type="predicted"/>
<dbReference type="EMBL" id="KB007933">
    <property type="protein sequence ID" value="ELR19260.1"/>
    <property type="molecule type" value="Genomic_DNA"/>
</dbReference>
<evidence type="ECO:0000256" key="1">
    <source>
        <dbReference type="SAM" id="Coils"/>
    </source>
</evidence>
<dbReference type="SMART" id="SM00233">
    <property type="entry name" value="PH"/>
    <property type="match status" value="1"/>
</dbReference>
<dbReference type="PANTHER" id="PTHR14336:SF8">
    <property type="entry name" value="PROTEIN OPY1"/>
    <property type="match status" value="1"/>
</dbReference>
<feature type="compositionally biased region" description="Basic and acidic residues" evidence="2">
    <location>
        <begin position="505"/>
        <end position="527"/>
    </location>
</feature>
<dbReference type="OrthoDB" id="120976at2759"/>
<feature type="compositionally biased region" description="Low complexity" evidence="2">
    <location>
        <begin position="583"/>
        <end position="607"/>
    </location>
</feature>
<sequence length="1119" mass="124797">MESTPYGEPLGHQGTLDEVGGLSPVGGEPNLEGWLVKRGAKRKNWKVRWFEKRGDKLVYSVAKDKTAKGFIPLREVLSVSAQAEAPVSLVKKSGSFMHLKRERSESKEKEIEAGGSGSEGSGLARRSHKRGGSVAGVHQLAVAVPPVGSDSGEQPSVTITSSASSTSSTCSLDDSDSEEDEGERKKRAQYDKGFQIETEKRIFFLLASSDKERERWVKGIEYHIRQMHEKEIAAQKLKEVEEALRAAQESERAAREELERVRRESDLAQDEKWKKRQEEMEARFKRKKKQLRKKLREKKEREDRDAAYAAQLLVSQRHVAAAPALLMPDVSALPEGERGLKEMIENLQSKLSENEEMILYQKNTILELEKAKAKNERLAKEAEKKKKKIEREFRRTIRQEIRAKGAKAAQEAAASTGLAVASTEDEAEETESATEGKSDDETDDTDDKTDEPKKEEWDEEDGEDELVEIEDERRLSNSTEHREDGDIDDDDDEDDDDMNDDAEEGLNHNDDKSGDVVEPDASSHHTDGSVAGGAEDSGSDSPSWRRISMKETTASASARLSTSLTRDAHAGKSLTFSHHVPMLPTSGLSASSSAAASPLSHSMLTPLKPHPPPVPPRRRMENWRRGQTEDLKLKRTNRTHSAMESPNEDMAPERWDRPDRRKRAALLKGAKPVKSVMPNSPTSSTPVPTSNLTSALASAFSGRATMSARSTSSETLSASTGAQLQVSLKISCSELSNKTKAVKYDISATVESLLKKKPLANWLKKLQMKRAKESKEQLYYGLYAPVNSGPGDLSPKDPGSKVAPKDVACRGVWLDEESQLWRYDFDEGAAVELRCIEDSKYANDKSNNYVLQILYTIDGAAAEPHTTGRSSQLFKFNKYTTVRDVMTTVGSRLKTCSDVEHYGLLIHKRDGTLWLNPDNILAAYHLQDMDILELKKRFLELCLHEEDKTELRDTTRGLLVPSVAEGRLLLDPSSITVLEATHSVCNWLGIEKRRWEHYGLLASNPPSPDIWLQEGQTLAHYALGTNTIVELQPKTLFSASPRSEPDVADRRSYCLIVKFSPHSSDNVEVRTAPSPQRTRLSRIFQKRGADELTTFRAQPVVLRTLVRVHRPPRTVARGA</sequence>
<dbReference type="Pfam" id="PF00169">
    <property type="entry name" value="PH"/>
    <property type="match status" value="1"/>
</dbReference>
<protein>
    <submittedName>
        <fullName evidence="4">PH domain containing protein</fullName>
    </submittedName>
</protein>
<feature type="compositionally biased region" description="Low complexity" evidence="2">
    <location>
        <begin position="156"/>
        <end position="172"/>
    </location>
</feature>
<dbReference type="RefSeq" id="XP_004341345.1">
    <property type="nucleotide sequence ID" value="XM_004341297.1"/>
</dbReference>
<evidence type="ECO:0000313" key="5">
    <source>
        <dbReference type="Proteomes" id="UP000011083"/>
    </source>
</evidence>
<feature type="region of interest" description="Disordered" evidence="2">
    <location>
        <begin position="1"/>
        <end position="31"/>
    </location>
</feature>
<dbReference type="PROSITE" id="PS50003">
    <property type="entry name" value="PH_DOMAIN"/>
    <property type="match status" value="1"/>
</dbReference>
<feature type="compositionally biased region" description="Acidic residues" evidence="2">
    <location>
        <begin position="457"/>
        <end position="470"/>
    </location>
</feature>
<name>L8H1Z3_ACACF</name>
<accession>L8H1Z3</accession>
<dbReference type="AlphaFoldDB" id="L8H1Z3"/>
<dbReference type="SUPFAM" id="SSF50729">
    <property type="entry name" value="PH domain-like"/>
    <property type="match status" value="1"/>
</dbReference>
<feature type="compositionally biased region" description="Basic and acidic residues" evidence="2">
    <location>
        <begin position="102"/>
        <end position="112"/>
    </location>
</feature>